<reference evidence="2" key="1">
    <citation type="journal article" date="2019" name="Sci. Rep.">
        <title>Draft genome of Tanacetum cinerariifolium, the natural source of mosquito coil.</title>
        <authorList>
            <person name="Yamashiro T."/>
            <person name="Shiraishi A."/>
            <person name="Satake H."/>
            <person name="Nakayama K."/>
        </authorList>
    </citation>
    <scope>NUCLEOTIDE SEQUENCE</scope>
</reference>
<dbReference type="AlphaFoldDB" id="A0A699X164"/>
<feature type="region of interest" description="Disordered" evidence="1">
    <location>
        <begin position="1"/>
        <end position="101"/>
    </location>
</feature>
<feature type="compositionally biased region" description="Low complexity" evidence="1">
    <location>
        <begin position="13"/>
        <end position="23"/>
    </location>
</feature>
<sequence length="101" mass="11095">MAGHRPETRAGRRPSAPDSPARRAMVRRTHDTRPEPRRSAASRKDGACTDTDNPPRSRSRSQRPPRMTNSRQNLAGFPADCSPAASRLAAQTRPLPVRSDA</sequence>
<comment type="caution">
    <text evidence="2">The sequence shown here is derived from an EMBL/GenBank/DDBJ whole genome shotgun (WGS) entry which is preliminary data.</text>
</comment>
<dbReference type="EMBL" id="BKCJ011795043">
    <property type="protein sequence ID" value="GFD53495.1"/>
    <property type="molecule type" value="Genomic_DNA"/>
</dbReference>
<feature type="compositionally biased region" description="Basic and acidic residues" evidence="1">
    <location>
        <begin position="1"/>
        <end position="10"/>
    </location>
</feature>
<gene>
    <name evidence="2" type="ORF">Tci_925464</name>
</gene>
<evidence type="ECO:0000313" key="2">
    <source>
        <dbReference type="EMBL" id="GFD53495.1"/>
    </source>
</evidence>
<accession>A0A699X164</accession>
<name>A0A699X164_TANCI</name>
<protein>
    <submittedName>
        <fullName evidence="2">Uncharacterized protein</fullName>
    </submittedName>
</protein>
<organism evidence="2">
    <name type="scientific">Tanacetum cinerariifolium</name>
    <name type="common">Dalmatian daisy</name>
    <name type="synonym">Chrysanthemum cinerariifolium</name>
    <dbReference type="NCBI Taxonomy" id="118510"/>
    <lineage>
        <taxon>Eukaryota</taxon>
        <taxon>Viridiplantae</taxon>
        <taxon>Streptophyta</taxon>
        <taxon>Embryophyta</taxon>
        <taxon>Tracheophyta</taxon>
        <taxon>Spermatophyta</taxon>
        <taxon>Magnoliopsida</taxon>
        <taxon>eudicotyledons</taxon>
        <taxon>Gunneridae</taxon>
        <taxon>Pentapetalae</taxon>
        <taxon>asterids</taxon>
        <taxon>campanulids</taxon>
        <taxon>Asterales</taxon>
        <taxon>Asteraceae</taxon>
        <taxon>Asteroideae</taxon>
        <taxon>Anthemideae</taxon>
        <taxon>Anthemidinae</taxon>
        <taxon>Tanacetum</taxon>
    </lineage>
</organism>
<evidence type="ECO:0000256" key="1">
    <source>
        <dbReference type="SAM" id="MobiDB-lite"/>
    </source>
</evidence>
<feature type="compositionally biased region" description="Basic and acidic residues" evidence="1">
    <location>
        <begin position="28"/>
        <end position="47"/>
    </location>
</feature>
<proteinExistence type="predicted"/>
<feature type="non-terminal residue" evidence="2">
    <location>
        <position position="101"/>
    </location>
</feature>